<protein>
    <submittedName>
        <fullName evidence="1">Uncharacterized protein</fullName>
    </submittedName>
</protein>
<evidence type="ECO:0000313" key="2">
    <source>
        <dbReference type="Proteomes" id="UP000606600"/>
    </source>
</evidence>
<organism evidence="1 2">
    <name type="scientific">Mucilaginibacter pankratovii</name>
    <dbReference type="NCBI Taxonomy" id="2772110"/>
    <lineage>
        <taxon>Bacteria</taxon>
        <taxon>Pseudomonadati</taxon>
        <taxon>Bacteroidota</taxon>
        <taxon>Sphingobacteriia</taxon>
        <taxon>Sphingobacteriales</taxon>
        <taxon>Sphingobacteriaceae</taxon>
        <taxon>Mucilaginibacter</taxon>
    </lineage>
</organism>
<dbReference type="RefSeq" id="WP_191190062.1">
    <property type="nucleotide sequence ID" value="NZ_JACWMY010000008.1"/>
</dbReference>
<dbReference type="EMBL" id="JACWMY010000008">
    <property type="protein sequence ID" value="MBD1365403.1"/>
    <property type="molecule type" value="Genomic_DNA"/>
</dbReference>
<proteinExistence type="predicted"/>
<comment type="caution">
    <text evidence="1">The sequence shown here is derived from an EMBL/GenBank/DDBJ whole genome shotgun (WGS) entry which is preliminary data.</text>
</comment>
<dbReference type="Proteomes" id="UP000606600">
    <property type="component" value="Unassembled WGS sequence"/>
</dbReference>
<reference evidence="1 2" key="1">
    <citation type="submission" date="2020-09" db="EMBL/GenBank/DDBJ databases">
        <title>Novel species of Mucilaginibacter isolated from a glacier on the Tibetan Plateau.</title>
        <authorList>
            <person name="Liu Q."/>
            <person name="Xin Y.-H."/>
        </authorList>
    </citation>
    <scope>NUCLEOTIDE SEQUENCE [LARGE SCALE GENOMIC DNA]</scope>
    <source>
        <strain evidence="1 2">ZT4R22</strain>
    </source>
</reference>
<accession>A0ABR7WT85</accession>
<keyword evidence="2" id="KW-1185">Reference proteome</keyword>
<gene>
    <name evidence="1" type="ORF">IDJ77_16435</name>
</gene>
<sequence length="155" mass="18198">MKEQPVLTSEERQNLINLSKKLRCCLEFKLDELFQKNGFNSYLNNSYCSFDTPNSEKEFIKSIIGAKNDNKVFASSACTAVKTWYGMYNDDRIAVLRKFYSGWKRPTGERDLTLTIDIPFLFSQAFFMELATILNDARWRPICQYYHQDLNLKTE</sequence>
<name>A0ABR7WT85_9SPHI</name>
<evidence type="ECO:0000313" key="1">
    <source>
        <dbReference type="EMBL" id="MBD1365403.1"/>
    </source>
</evidence>